<feature type="transmembrane region" description="Helical" evidence="1">
    <location>
        <begin position="7"/>
        <end position="24"/>
    </location>
</feature>
<keyword evidence="3" id="KW-1185">Reference proteome</keyword>
<evidence type="ECO:0000313" key="2">
    <source>
        <dbReference type="EMBL" id="EKB44759.1"/>
    </source>
</evidence>
<proteinExistence type="predicted"/>
<feature type="transmembrane region" description="Helical" evidence="1">
    <location>
        <begin position="58"/>
        <end position="77"/>
    </location>
</feature>
<comment type="caution">
    <text evidence="2">The sequence shown here is derived from an EMBL/GenBank/DDBJ whole genome shotgun (WGS) entry which is preliminary data.</text>
</comment>
<dbReference type="Proteomes" id="UP000004738">
    <property type="component" value="Unassembled WGS sequence"/>
</dbReference>
<feature type="transmembrane region" description="Helical" evidence="1">
    <location>
        <begin position="89"/>
        <end position="105"/>
    </location>
</feature>
<keyword evidence="1" id="KW-1133">Transmembrane helix</keyword>
<dbReference type="AlphaFoldDB" id="K1LKF0"/>
<name>K1LKF0_9BACL</name>
<reference evidence="2 3" key="1">
    <citation type="journal article" date="2012" name="J. Bacteriol.">
        <title>Draft Genome Sequence of Bacillus isronensis Strain B3W22, Isolated from the Upper Atmosphere.</title>
        <authorList>
            <person name="Shivaji S."/>
            <person name="Ara S."/>
            <person name="Singh S.K."/>
            <person name="Bandi S."/>
            <person name="Singh A."/>
            <person name="Pinnaka A.K."/>
        </authorList>
    </citation>
    <scope>NUCLEOTIDE SEQUENCE [LARGE SCALE GENOMIC DNA]</scope>
    <source>
        <strain evidence="2 3">B3W22</strain>
    </source>
</reference>
<gene>
    <name evidence="2" type="ORF">B857_02386</name>
</gene>
<evidence type="ECO:0000313" key="3">
    <source>
        <dbReference type="Proteomes" id="UP000004738"/>
    </source>
</evidence>
<organism evidence="2 3">
    <name type="scientific">Solibacillus isronensis B3W22</name>
    <dbReference type="NCBI Taxonomy" id="1224748"/>
    <lineage>
        <taxon>Bacteria</taxon>
        <taxon>Bacillati</taxon>
        <taxon>Bacillota</taxon>
        <taxon>Bacilli</taxon>
        <taxon>Bacillales</taxon>
        <taxon>Caryophanaceae</taxon>
        <taxon>Solibacillus</taxon>
    </lineage>
</organism>
<accession>K1LKF0</accession>
<keyword evidence="1" id="KW-0812">Transmembrane</keyword>
<feature type="transmembrane region" description="Helical" evidence="1">
    <location>
        <begin position="30"/>
        <end position="46"/>
    </location>
</feature>
<protein>
    <submittedName>
        <fullName evidence="2">Uncharacterized protein</fullName>
    </submittedName>
</protein>
<keyword evidence="1" id="KW-0472">Membrane</keyword>
<evidence type="ECO:0000256" key="1">
    <source>
        <dbReference type="SAM" id="Phobius"/>
    </source>
</evidence>
<sequence length="113" mass="13153">MKKINIPIILNVAALIFIMATFYWGFEQLFMTRLVLIFFALVYLLFEIKKDYISRNKMLFIIFSVVSLIAIVISILADNSSLNHAINNTDYLIPLFTYVLIVIKYKELYTESG</sequence>
<dbReference type="EMBL" id="AMCK01000012">
    <property type="protein sequence ID" value="EKB44759.1"/>
    <property type="molecule type" value="Genomic_DNA"/>
</dbReference>
<dbReference type="RefSeq" id="WP_008406562.1">
    <property type="nucleotide sequence ID" value="NZ_AMCK01000012.1"/>
</dbReference>